<dbReference type="GO" id="GO:0003677">
    <property type="term" value="F:DNA binding"/>
    <property type="evidence" value="ECO:0007669"/>
    <property type="project" value="InterPro"/>
</dbReference>
<dbReference type="GO" id="GO:0009307">
    <property type="term" value="P:DNA restriction-modification system"/>
    <property type="evidence" value="ECO:0007669"/>
    <property type="project" value="InterPro"/>
</dbReference>
<evidence type="ECO:0000313" key="3">
    <source>
        <dbReference type="Proteomes" id="UP000077134"/>
    </source>
</evidence>
<dbReference type="Proteomes" id="UP000077134">
    <property type="component" value="Unassembled WGS sequence"/>
</dbReference>
<dbReference type="InterPro" id="IPR011335">
    <property type="entry name" value="Restrct_endonuc-II-like"/>
</dbReference>
<reference evidence="2 3" key="1">
    <citation type="submission" date="2016-02" db="EMBL/GenBank/DDBJ databases">
        <title>Paenibacillus sp. LPB0068, isolated from Crassostrea gigas.</title>
        <authorList>
            <person name="Shin S.-K."/>
            <person name="Yi H."/>
        </authorList>
    </citation>
    <scope>NUCLEOTIDE SEQUENCE [LARGE SCALE GENOMIC DNA]</scope>
    <source>
        <strain evidence="2 3">LPB0068</strain>
    </source>
</reference>
<dbReference type="SUPFAM" id="SSF52980">
    <property type="entry name" value="Restriction endonuclease-like"/>
    <property type="match status" value="1"/>
</dbReference>
<dbReference type="Pfam" id="PF04471">
    <property type="entry name" value="Mrr_cat"/>
    <property type="match status" value="1"/>
</dbReference>
<keyword evidence="2" id="KW-0540">Nuclease</keyword>
<keyword evidence="3" id="KW-1185">Reference proteome</keyword>
<dbReference type="InterPro" id="IPR007560">
    <property type="entry name" value="Restrct_endonuc_IV_Mrr"/>
</dbReference>
<dbReference type="PANTHER" id="PTHR30015">
    <property type="entry name" value="MRR RESTRICTION SYSTEM PROTEIN"/>
    <property type="match status" value="1"/>
</dbReference>
<keyword evidence="2" id="KW-0378">Hydrolase</keyword>
<protein>
    <submittedName>
        <fullName evidence="2">Restriction endonuclease</fullName>
    </submittedName>
</protein>
<accession>A0A167EIX6</accession>
<gene>
    <name evidence="2" type="ORF">PNBC_08130</name>
</gene>
<organism evidence="2 3">
    <name type="scientific">Paenibacillus crassostreae</name>
    <dbReference type="NCBI Taxonomy" id="1763538"/>
    <lineage>
        <taxon>Bacteria</taxon>
        <taxon>Bacillati</taxon>
        <taxon>Bacillota</taxon>
        <taxon>Bacilli</taxon>
        <taxon>Bacillales</taxon>
        <taxon>Paenibacillaceae</taxon>
        <taxon>Paenibacillus</taxon>
    </lineage>
</organism>
<dbReference type="AlphaFoldDB" id="A0A167EIX6"/>
<feature type="domain" description="Restriction endonuclease type IV Mrr" evidence="1">
    <location>
        <begin position="175"/>
        <end position="280"/>
    </location>
</feature>
<comment type="caution">
    <text evidence="2">The sequence shown here is derived from an EMBL/GenBank/DDBJ whole genome shotgun (WGS) entry which is preliminary data.</text>
</comment>
<dbReference type="EMBL" id="LSFN01000007">
    <property type="protein sequence ID" value="OAB75588.1"/>
    <property type="molecule type" value="Genomic_DNA"/>
</dbReference>
<dbReference type="InterPro" id="IPR052906">
    <property type="entry name" value="Type_IV_Methyl-Rstrct_Enzyme"/>
</dbReference>
<dbReference type="GO" id="GO:0015666">
    <property type="term" value="F:restriction endodeoxyribonuclease activity"/>
    <property type="evidence" value="ECO:0007669"/>
    <property type="project" value="TreeGrafter"/>
</dbReference>
<dbReference type="InterPro" id="IPR011856">
    <property type="entry name" value="tRNA_endonuc-like_dom_sf"/>
</dbReference>
<name>A0A167EIX6_9BACL</name>
<dbReference type="OrthoDB" id="9803736at2"/>
<evidence type="ECO:0000259" key="1">
    <source>
        <dbReference type="Pfam" id="PF04471"/>
    </source>
</evidence>
<dbReference type="Gene3D" id="3.40.1350.10">
    <property type="match status" value="1"/>
</dbReference>
<dbReference type="PANTHER" id="PTHR30015:SF7">
    <property type="entry name" value="TYPE IV METHYL-DIRECTED RESTRICTION ENZYME ECOKMRR"/>
    <property type="match status" value="1"/>
</dbReference>
<dbReference type="RefSeq" id="WP_068656994.1">
    <property type="nucleotide sequence ID" value="NZ_CP017773.1"/>
</dbReference>
<proteinExistence type="predicted"/>
<dbReference type="KEGG" id="pcx:LPB68_21840"/>
<evidence type="ECO:0000313" key="2">
    <source>
        <dbReference type="EMBL" id="OAB75588.1"/>
    </source>
</evidence>
<sequence>MSFNEMYYSDNYSTFDEWLDLVHDYEEEVYPCFRIPYDEWVEEYLVNIEDKSIDEVKVLLRCLLVPITRRIDISNYETYVFLKDSKSKTDIEMMNSMSHNEVYKRLANEQDAWEGLTWVLELLPRNPYNAIKALQSYLFAQSNLPDDRIIGIEQCSEIIMAKFIHFENPLEKLTELKSVEFEWLIEYLYESMGYDTKWTLATRDGGKDIIADIDRTDGNEHVYVECKLYKTTKLKLETVRAFRDVMIENKVNRGVIFCTGYVNGNIKKFDKRIQIWSYEDINILLNAHLGSDWVDRLDILIENKRRKYKKE</sequence>
<keyword evidence="2" id="KW-0255">Endonuclease</keyword>